<feature type="region of interest" description="Disordered" evidence="17">
    <location>
        <begin position="1563"/>
        <end position="1600"/>
    </location>
</feature>
<evidence type="ECO:0000313" key="21">
    <source>
        <dbReference type="EMBL" id="KAK5082824.1"/>
    </source>
</evidence>
<dbReference type="SUPFAM" id="SSF82199">
    <property type="entry name" value="SET domain"/>
    <property type="match status" value="1"/>
</dbReference>
<evidence type="ECO:0000256" key="11">
    <source>
        <dbReference type="ARBA" id="ARBA00030093"/>
    </source>
</evidence>
<dbReference type="GO" id="GO:0032259">
    <property type="term" value="P:methylation"/>
    <property type="evidence" value="ECO:0007669"/>
    <property type="project" value="UniProtKB-KW"/>
</dbReference>
<comment type="function">
    <text evidence="12">Catalytic component of the COMPASS (Set1C) complex that specifically mono-, di- and trimethylates histone H3 to form H3K4me1/2/3. Binds RNAs which might negatively affect its histone methyltransferase activity. COMPASS recognizes ubiquitinated H2B on one face of the nucleosome which stimulates the methylation of H3 on the opposing face.</text>
</comment>
<dbReference type="Proteomes" id="UP001309876">
    <property type="component" value="Unassembled WGS sequence"/>
</dbReference>
<feature type="compositionally biased region" description="Basic and acidic residues" evidence="17">
    <location>
        <begin position="1237"/>
        <end position="1253"/>
    </location>
</feature>
<proteinExistence type="predicted"/>
<dbReference type="InterPro" id="IPR046341">
    <property type="entry name" value="SET_dom_sf"/>
</dbReference>
<dbReference type="Pfam" id="PF11764">
    <property type="entry name" value="N-SET"/>
    <property type="match status" value="1"/>
</dbReference>
<dbReference type="PANTHER" id="PTHR45814:SF2">
    <property type="entry name" value="HISTONE-LYSINE N-METHYLTRANSFERASE SETD1"/>
    <property type="match status" value="1"/>
</dbReference>
<gene>
    <name evidence="21" type="primary">SET1</name>
    <name evidence="21" type="ORF">LTR05_006705</name>
</gene>
<dbReference type="Pfam" id="PF01757">
    <property type="entry name" value="Acyl_transf_3"/>
    <property type="match status" value="1"/>
</dbReference>
<comment type="catalytic activity">
    <reaction evidence="15">
        <text>N(6)-methyl-L-lysyl(4)-[histone H3] + S-adenosyl-L-methionine = N(6),N(6)-dimethyl-L-lysyl(4)-[histone H3] + S-adenosyl-L-homocysteine + H(+)</text>
        <dbReference type="Rhea" id="RHEA:60268"/>
        <dbReference type="Rhea" id="RHEA-COMP:15540"/>
        <dbReference type="Rhea" id="RHEA-COMP:15543"/>
        <dbReference type="ChEBI" id="CHEBI:15378"/>
        <dbReference type="ChEBI" id="CHEBI:57856"/>
        <dbReference type="ChEBI" id="CHEBI:59789"/>
        <dbReference type="ChEBI" id="CHEBI:61929"/>
        <dbReference type="ChEBI" id="CHEBI:61976"/>
    </reaction>
</comment>
<dbReference type="InterPro" id="IPR024657">
    <property type="entry name" value="COMPASS_Set1_N-SET"/>
</dbReference>
<evidence type="ECO:0000256" key="3">
    <source>
        <dbReference type="ARBA" id="ARBA00012182"/>
    </source>
</evidence>
<dbReference type="InterPro" id="IPR001214">
    <property type="entry name" value="SET_dom"/>
</dbReference>
<dbReference type="EC" id="2.1.1.354" evidence="3"/>
<evidence type="ECO:0000256" key="8">
    <source>
        <dbReference type="ARBA" id="ARBA00022691"/>
    </source>
</evidence>
<evidence type="ECO:0000259" key="19">
    <source>
        <dbReference type="PROSITE" id="PS50280"/>
    </source>
</evidence>
<dbReference type="SMART" id="SM01291">
    <property type="entry name" value="N-SET"/>
    <property type="match status" value="1"/>
</dbReference>
<feature type="region of interest" description="Disordered" evidence="17">
    <location>
        <begin position="1437"/>
        <end position="1459"/>
    </location>
</feature>
<feature type="region of interest" description="Disordered" evidence="17">
    <location>
        <begin position="886"/>
        <end position="967"/>
    </location>
</feature>
<dbReference type="GO" id="GO:0016747">
    <property type="term" value="F:acyltransferase activity, transferring groups other than amino-acyl groups"/>
    <property type="evidence" value="ECO:0007669"/>
    <property type="project" value="InterPro"/>
</dbReference>
<dbReference type="GO" id="GO:0005694">
    <property type="term" value="C:chromosome"/>
    <property type="evidence" value="ECO:0007669"/>
    <property type="project" value="UniProtKB-SubCell"/>
</dbReference>
<dbReference type="GO" id="GO:0048188">
    <property type="term" value="C:Set1C/COMPASS complex"/>
    <property type="evidence" value="ECO:0007669"/>
    <property type="project" value="InterPro"/>
</dbReference>
<comment type="subcellular location">
    <subcellularLocation>
        <location evidence="2">Chromosome</location>
    </subcellularLocation>
    <subcellularLocation>
        <location evidence="1">Nucleus</location>
    </subcellularLocation>
</comment>
<evidence type="ECO:0000256" key="10">
    <source>
        <dbReference type="ARBA" id="ARBA00023242"/>
    </source>
</evidence>
<evidence type="ECO:0000256" key="9">
    <source>
        <dbReference type="ARBA" id="ARBA00022853"/>
    </source>
</evidence>
<keyword evidence="18" id="KW-0472">Membrane</keyword>
<evidence type="ECO:0000256" key="14">
    <source>
        <dbReference type="ARBA" id="ARBA00047571"/>
    </source>
</evidence>
<dbReference type="GO" id="GO:0140999">
    <property type="term" value="F:histone H3K4 trimethyltransferase activity"/>
    <property type="evidence" value="ECO:0007669"/>
    <property type="project" value="UniProtKB-EC"/>
</dbReference>
<dbReference type="SMART" id="SM00317">
    <property type="entry name" value="SET"/>
    <property type="match status" value="1"/>
</dbReference>
<feature type="compositionally biased region" description="Basic and acidic residues" evidence="17">
    <location>
        <begin position="569"/>
        <end position="586"/>
    </location>
</feature>
<evidence type="ECO:0000259" key="20">
    <source>
        <dbReference type="PROSITE" id="PS50868"/>
    </source>
</evidence>
<evidence type="ECO:0000256" key="4">
    <source>
        <dbReference type="ARBA" id="ARBA00015839"/>
    </source>
</evidence>
<feature type="compositionally biased region" description="Pro residues" evidence="17">
    <location>
        <begin position="897"/>
        <end position="914"/>
    </location>
</feature>
<dbReference type="GO" id="GO:0003676">
    <property type="term" value="F:nucleic acid binding"/>
    <property type="evidence" value="ECO:0007669"/>
    <property type="project" value="InterPro"/>
</dbReference>
<keyword evidence="9" id="KW-0156">Chromatin regulator</keyword>
<comment type="subunit">
    <text evidence="13">Component of the Set1C/COMPASS complex.</text>
</comment>
<evidence type="ECO:0000256" key="1">
    <source>
        <dbReference type="ARBA" id="ARBA00004123"/>
    </source>
</evidence>
<evidence type="ECO:0000256" key="16">
    <source>
        <dbReference type="ARBA" id="ARBA00049129"/>
    </source>
</evidence>
<dbReference type="InterPro" id="IPR044570">
    <property type="entry name" value="Set1-like"/>
</dbReference>
<feature type="region of interest" description="Disordered" evidence="17">
    <location>
        <begin position="1361"/>
        <end position="1397"/>
    </location>
</feature>
<feature type="compositionally biased region" description="Basic and acidic residues" evidence="17">
    <location>
        <begin position="541"/>
        <end position="551"/>
    </location>
</feature>
<evidence type="ECO:0000256" key="13">
    <source>
        <dbReference type="ARBA" id="ARBA00044515"/>
    </source>
</evidence>
<evidence type="ECO:0000256" key="12">
    <source>
        <dbReference type="ARBA" id="ARBA00044492"/>
    </source>
</evidence>
<dbReference type="PROSITE" id="PS51572">
    <property type="entry name" value="SAM_MT43_1"/>
    <property type="match status" value="1"/>
</dbReference>
<dbReference type="InterPro" id="IPR012677">
    <property type="entry name" value="Nucleotide-bd_a/b_plait_sf"/>
</dbReference>
<feature type="compositionally biased region" description="Basic and acidic residues" evidence="17">
    <location>
        <begin position="1198"/>
        <end position="1210"/>
    </location>
</feature>
<dbReference type="InterPro" id="IPR017111">
    <property type="entry name" value="Set1_fungi"/>
</dbReference>
<dbReference type="InterPro" id="IPR002656">
    <property type="entry name" value="Acyl_transf_3_dom"/>
</dbReference>
<dbReference type="InterPro" id="IPR035979">
    <property type="entry name" value="RBD_domain_sf"/>
</dbReference>
<keyword evidence="8" id="KW-0949">S-adenosyl-L-methionine</keyword>
<sequence>MSQREQARPLLNTDTESQHSECLLDEYADIPSAARRRRILMKALALARPTHVLTMLKRFCYCFVPQLLRTHVFDDPAAKPKEFSTSYLNGLRGMTALKVFTFHYFMVFTDATHVPYGASERYTYWTELPYIRYLWTGFTSHIFFGLAGYLTCQRLFILLDKNDQASQAGVLLSVSGSLFRRAFRLYLPVFLITLLMATYIHLGYYETNRPLLLNWGRLFPGDWNETKPDMYETWYEQLKFWGSEMYKLCNFVSADTVYPLHDQHLWSILAEMRASLHLHGIIVALARCKRNVRLTALCMLVLVYMWWNHWEIWVYILGAIVAQIDQIMNEQEVAKSILEETKLAVNREIADQNIEKEEKHDGMPQHAPNLFQMFQSFYTIDLSPYFHIPTALQAVRITGFLIAFYLLSYPIHGARGDRAPGYETLNLFIPEWLERKDKFYANWGTFLLLLLLVRSDPKMSRWRKITNHWFLQYLGKISFGFYLVQQIIQHSFGYMIPHHIWWACGTEGVDTTEAPWLSAILMGKFGIADFFPTAPAVRQQRKSEKVHDDAQSHANGSSHSPSKQSTAARSDRTEERRLNDTLKTDTKPKMQQYEIEHYAGDILNGVGSASSTSTYSSVFSDKIIASNTNAATVSTLTPLTNTESSPRGKLASPSFDHNYGAVTANGVYAAQGNMTPQLTPPASKTWARSQDLTIKGSTCTYDPELDKVIPLKERRKMKASFKEFGDKPEHNMIPNDPRGPRHSYLKGITGKGKSKVRPAPYNVKSWHGEATTPAILTQPSAVVVTGFDPMTPLAQITALFSSFGHIADIDNKIDPITGRFLGICSITYQDCVSFQGGGPLSAQLAAKQAFLEGKRGQRIGTRTVVIQLDRDSAVSQKLIEAAIAKHRRESGFSGTPTPKPIPPKPVTHPLPAVPPSSSSGFAKVDGPPPTAPKGPAAKANRTSSVPVAITQTSHTLHTKPKNKDDERAKGPALVEEEAVAESLKQQPYVFISNEHVPVLPTTIPHLKKRLRMYDWKDIRCDKTGYFITFEPSRAGQTEAKKTYHGSHMHPLFTYVMNMQLNLNGNVKPAEPGEVPVPVAPLDFVSQKQYIRQKRERDFDLEEEKRQRAKDLDPCRAVMEIAIQEIRDKLIGDVKSRLAAPVLYDYLDPDKHVDKRRKLGIEDPPEVRRQNMSDGIALRKPGKSLNILSLPKIGKRSGLEKLTGFRDERRKAPPPRPAIRPLFHQLSQWDEEDESDEENRTSITRDTEDLESRPVSRMSMTSVSSEDEELIKKVQRRRLNHAREDSEMGESIMKEEPTPVRQSAEDLFIQGLEKELVGLSNDKAGIRKRKRIMDKIEARKRQKADEELFGVSKTEFEREISVEPIVKEPDTPVEATPDPEVAAPKPAKKAKPKKKTKKEIAAEKEALRQAQAEAEAAAAVQDVMELVDEEEAMLEAAERRPEVEWGVSADHPQPTVEDDEDILPDIRGWQASLVDAEDLSLLEDVLHQKAPLDIGNSIAFAWKQEQLRNLGQNVQPGVVRREPLIEGYYVPNPSGSARTEPIKKILESEKSKYLPHRIKVQRAREKREAEAQNAGSTMQVKTAPELPKASSRGKRADDRRTVKDIDRQREMLRDHGDDADVIGFNQLQKRKKPVKFARSAIHNWGLYSLERIQTSEMIIEYVGERIRQEIADLREIRYTESGIGSSYLFRIDEGTVVDATKKGGIARFINHSCSPNCTAKIIRVGGTKRIVIYALRDIEKDEELTYDYKFEREIGSDDRIPCLCGSVNCKGFLN</sequence>
<feature type="compositionally biased region" description="Basic residues" evidence="17">
    <location>
        <begin position="1385"/>
        <end position="1396"/>
    </location>
</feature>
<dbReference type="InterPro" id="IPR003616">
    <property type="entry name" value="Post-SET_dom"/>
</dbReference>
<feature type="region of interest" description="Disordered" evidence="17">
    <location>
        <begin position="1198"/>
        <end position="1299"/>
    </location>
</feature>
<keyword evidence="5" id="KW-0158">Chromosome</keyword>
<keyword evidence="18" id="KW-0812">Transmembrane</keyword>
<dbReference type="PROSITE" id="PS50868">
    <property type="entry name" value="POST_SET"/>
    <property type="match status" value="1"/>
</dbReference>
<name>A0AAN7Y9D2_9EURO</name>
<organism evidence="21 22">
    <name type="scientific">Lithohypha guttulata</name>
    <dbReference type="NCBI Taxonomy" id="1690604"/>
    <lineage>
        <taxon>Eukaryota</taxon>
        <taxon>Fungi</taxon>
        <taxon>Dikarya</taxon>
        <taxon>Ascomycota</taxon>
        <taxon>Pezizomycotina</taxon>
        <taxon>Eurotiomycetes</taxon>
        <taxon>Chaetothyriomycetidae</taxon>
        <taxon>Chaetothyriales</taxon>
        <taxon>Trichomeriaceae</taxon>
        <taxon>Lithohypha</taxon>
    </lineage>
</organism>
<feature type="compositionally biased region" description="Basic and acidic residues" evidence="17">
    <location>
        <begin position="1280"/>
        <end position="1297"/>
    </location>
</feature>
<evidence type="ECO:0000256" key="5">
    <source>
        <dbReference type="ARBA" id="ARBA00022454"/>
    </source>
</evidence>
<feature type="transmembrane region" description="Helical" evidence="18">
    <location>
        <begin position="185"/>
        <end position="205"/>
    </location>
</feature>
<keyword evidence="6 21" id="KW-0489">Methyltransferase</keyword>
<keyword evidence="22" id="KW-1185">Reference proteome</keyword>
<dbReference type="InterPro" id="IPR024636">
    <property type="entry name" value="SET_assoc"/>
</dbReference>
<comment type="catalytic activity">
    <reaction evidence="16">
        <text>N(6),N(6)-dimethyl-L-lysyl(4)-[histone H3] + S-adenosyl-L-methionine = N(6),N(6),N(6)-trimethyl-L-lysyl(4)-[histone H3] + S-adenosyl-L-homocysteine + H(+)</text>
        <dbReference type="Rhea" id="RHEA:60272"/>
        <dbReference type="Rhea" id="RHEA-COMP:15537"/>
        <dbReference type="Rhea" id="RHEA-COMP:15540"/>
        <dbReference type="ChEBI" id="CHEBI:15378"/>
        <dbReference type="ChEBI" id="CHEBI:57856"/>
        <dbReference type="ChEBI" id="CHEBI:59789"/>
        <dbReference type="ChEBI" id="CHEBI:61961"/>
        <dbReference type="ChEBI" id="CHEBI:61976"/>
    </reaction>
</comment>
<dbReference type="PANTHER" id="PTHR45814">
    <property type="entry name" value="HISTONE-LYSINE N-METHYLTRANSFERASE SETD1"/>
    <property type="match status" value="1"/>
</dbReference>
<dbReference type="SUPFAM" id="SSF54928">
    <property type="entry name" value="RNA-binding domain, RBD"/>
    <property type="match status" value="1"/>
</dbReference>
<comment type="catalytic activity">
    <reaction evidence="14">
        <text>L-lysyl(4)-[histone H3] + 3 S-adenosyl-L-methionine = N(6),N(6),N(6)-trimethyl-L-lysyl(4)-[histone H3] + 3 S-adenosyl-L-homocysteine + 3 H(+)</text>
        <dbReference type="Rhea" id="RHEA:60260"/>
        <dbReference type="Rhea" id="RHEA-COMP:15537"/>
        <dbReference type="Rhea" id="RHEA-COMP:15547"/>
        <dbReference type="ChEBI" id="CHEBI:15378"/>
        <dbReference type="ChEBI" id="CHEBI:29969"/>
        <dbReference type="ChEBI" id="CHEBI:57856"/>
        <dbReference type="ChEBI" id="CHEBI:59789"/>
        <dbReference type="ChEBI" id="CHEBI:61961"/>
        <dbReference type="EC" id="2.1.1.354"/>
    </reaction>
</comment>
<evidence type="ECO:0000256" key="2">
    <source>
        <dbReference type="ARBA" id="ARBA00004286"/>
    </source>
</evidence>
<keyword evidence="18" id="KW-1133">Transmembrane helix</keyword>
<reference evidence="21 22" key="1">
    <citation type="submission" date="2023-08" db="EMBL/GenBank/DDBJ databases">
        <title>Black Yeasts Isolated from many extreme environments.</title>
        <authorList>
            <person name="Coleine C."/>
            <person name="Stajich J.E."/>
            <person name="Selbmann L."/>
        </authorList>
    </citation>
    <scope>NUCLEOTIDE SEQUENCE [LARGE SCALE GENOMIC DNA]</scope>
    <source>
        <strain evidence="21 22">CCFEE 5910</strain>
    </source>
</reference>
<feature type="domain" description="Post-SET" evidence="20">
    <location>
        <begin position="1757"/>
        <end position="1773"/>
    </location>
</feature>
<keyword evidence="10" id="KW-0539">Nucleus</keyword>
<accession>A0AAN7Y9D2</accession>
<feature type="transmembrane region" description="Helical" evidence="18">
    <location>
        <begin position="99"/>
        <end position="118"/>
    </location>
</feature>
<comment type="caution">
    <text evidence="21">The sequence shown here is derived from an EMBL/GenBank/DDBJ whole genome shotgun (WGS) entry which is preliminary data.</text>
</comment>
<feature type="transmembrane region" description="Helical" evidence="18">
    <location>
        <begin position="130"/>
        <end position="152"/>
    </location>
</feature>
<feature type="compositionally biased region" description="Polar residues" evidence="17">
    <location>
        <begin position="940"/>
        <end position="955"/>
    </location>
</feature>
<protein>
    <recommendedName>
        <fullName evidence="4">Histone-lysine N-methyltransferase, H3 lysine-4 specific</fullName>
        <ecNumber evidence="3">2.1.1.354</ecNumber>
    </recommendedName>
    <alternativeName>
        <fullName evidence="11">SET domain-containing protein 1</fullName>
    </alternativeName>
</protein>
<dbReference type="SMART" id="SM00508">
    <property type="entry name" value="PostSET"/>
    <property type="match status" value="1"/>
</dbReference>
<keyword evidence="7 21" id="KW-0808">Transferase</keyword>
<feature type="domain" description="SET" evidence="19">
    <location>
        <begin position="1631"/>
        <end position="1748"/>
    </location>
</feature>
<feature type="compositionally biased region" description="Polar residues" evidence="17">
    <location>
        <begin position="552"/>
        <end position="568"/>
    </location>
</feature>
<evidence type="ECO:0000256" key="18">
    <source>
        <dbReference type="SAM" id="Phobius"/>
    </source>
</evidence>
<dbReference type="Gene3D" id="3.30.70.330">
    <property type="match status" value="1"/>
</dbReference>
<evidence type="ECO:0000256" key="6">
    <source>
        <dbReference type="ARBA" id="ARBA00022603"/>
    </source>
</evidence>
<evidence type="ECO:0000256" key="17">
    <source>
        <dbReference type="SAM" id="MobiDB-lite"/>
    </source>
</evidence>
<dbReference type="PROSITE" id="PS50280">
    <property type="entry name" value="SET"/>
    <property type="match status" value="1"/>
</dbReference>
<dbReference type="EMBL" id="JAVRRJ010000007">
    <property type="protein sequence ID" value="KAK5082824.1"/>
    <property type="molecule type" value="Genomic_DNA"/>
</dbReference>
<feature type="region of interest" description="Disordered" evidence="17">
    <location>
        <begin position="541"/>
        <end position="586"/>
    </location>
</feature>
<dbReference type="Pfam" id="PF00856">
    <property type="entry name" value="SET"/>
    <property type="match status" value="1"/>
</dbReference>
<dbReference type="Pfam" id="PF11767">
    <property type="entry name" value="SET_assoc"/>
    <property type="match status" value="1"/>
</dbReference>
<evidence type="ECO:0000313" key="22">
    <source>
        <dbReference type="Proteomes" id="UP001309876"/>
    </source>
</evidence>
<dbReference type="Gene3D" id="2.170.270.10">
    <property type="entry name" value="SET domain"/>
    <property type="match status" value="1"/>
</dbReference>
<evidence type="ECO:0000256" key="7">
    <source>
        <dbReference type="ARBA" id="ARBA00022679"/>
    </source>
</evidence>
<evidence type="ECO:0000256" key="15">
    <source>
        <dbReference type="ARBA" id="ARBA00047583"/>
    </source>
</evidence>